<keyword evidence="1" id="KW-0812">Transmembrane</keyword>
<sequence length="421" mass="47022">MVYSQLYFKEKNKISTLVWIFLVLLIGIFFTGLLTKTVTPRYSRASQNAMTRFEIVNLTSTQATIYWQTANKVKSFLFYGEESNNQKMVLDERDVNTIEKSSYYNHFTILKELKPGKKYFFKPVIEKQIVTKPDGSDYTFKTPVDNKIENPLAIVSGVVQQQNLQSAEGAIVILSVKDCFPLFTLSKSKGDWLIPLTNFYDRNSLEQKTLTVNETVKIEIINEDSKKINIDGTLKTISPLPQTVILGNDYKFLGEEKVLGITTDNSNQKNKIAIIYPDEEGKVISGRVPLIKGTAFPKKEIDLTIKSKKTLTAKIFASSDGSWSYVPLEDLEIGQQILIIKTTDDSNNEVTLQRKFIITGNQAIEGKVLGVASGEPTLIVSYPTLTTIPTSTPPISGGTVFSFMVISFSLIITGLGILLAF</sequence>
<dbReference type="Proteomes" id="UP000231025">
    <property type="component" value="Unassembled WGS sequence"/>
</dbReference>
<dbReference type="InterPro" id="IPR015914">
    <property type="entry name" value="PAPs_N"/>
</dbReference>
<evidence type="ECO:0000313" key="3">
    <source>
        <dbReference type="EMBL" id="PIP15156.1"/>
    </source>
</evidence>
<protein>
    <recommendedName>
        <fullName evidence="2">Purple acid phosphatase N-terminal domain-containing protein</fullName>
    </recommendedName>
</protein>
<gene>
    <name evidence="3" type="ORF">COX47_00895</name>
</gene>
<feature type="transmembrane region" description="Helical" evidence="1">
    <location>
        <begin position="16"/>
        <end position="34"/>
    </location>
</feature>
<accession>A0A2G9Y7H7</accession>
<dbReference type="AlphaFoldDB" id="A0A2G9Y7H7"/>
<reference evidence="3 4" key="1">
    <citation type="submission" date="2017-09" db="EMBL/GenBank/DDBJ databases">
        <title>Depth-based differentiation of microbial function through sediment-hosted aquifers and enrichment of novel symbionts in the deep terrestrial subsurface.</title>
        <authorList>
            <person name="Probst A.J."/>
            <person name="Ladd B."/>
            <person name="Jarett J.K."/>
            <person name="Geller-Mcgrath D.E."/>
            <person name="Sieber C.M."/>
            <person name="Emerson J.B."/>
            <person name="Anantharaman K."/>
            <person name="Thomas B.C."/>
            <person name="Malmstrom R."/>
            <person name="Stieglmeier M."/>
            <person name="Klingl A."/>
            <person name="Woyke T."/>
            <person name="Ryan C.M."/>
            <person name="Banfield J.F."/>
        </authorList>
    </citation>
    <scope>NUCLEOTIDE SEQUENCE [LARGE SCALE GENOMIC DNA]</scope>
    <source>
        <strain evidence="3">CG23_combo_of_CG06-09_8_20_14_all_35_49</strain>
    </source>
</reference>
<name>A0A2G9Y7H7_9BACT</name>
<proteinExistence type="predicted"/>
<dbReference type="GO" id="GO:0046872">
    <property type="term" value="F:metal ion binding"/>
    <property type="evidence" value="ECO:0007669"/>
    <property type="project" value="InterPro"/>
</dbReference>
<keyword evidence="1" id="KW-0472">Membrane</keyword>
<dbReference type="Pfam" id="PF16656">
    <property type="entry name" value="Pur_ac_phosph_N"/>
    <property type="match status" value="1"/>
</dbReference>
<organism evidence="3 4">
    <name type="scientific">Candidatus Roizmanbacteria bacterium CG23_combo_of_CG06-09_8_20_14_all_35_49</name>
    <dbReference type="NCBI Taxonomy" id="1974863"/>
    <lineage>
        <taxon>Bacteria</taxon>
        <taxon>Candidatus Roizmaniibacteriota</taxon>
    </lineage>
</organism>
<dbReference type="InterPro" id="IPR008963">
    <property type="entry name" value="Purple_acid_Pase-like_N"/>
</dbReference>
<evidence type="ECO:0000259" key="2">
    <source>
        <dbReference type="Pfam" id="PF16656"/>
    </source>
</evidence>
<keyword evidence="1" id="KW-1133">Transmembrane helix</keyword>
<evidence type="ECO:0000313" key="4">
    <source>
        <dbReference type="Proteomes" id="UP000231025"/>
    </source>
</evidence>
<comment type="caution">
    <text evidence="3">The sequence shown here is derived from an EMBL/GenBank/DDBJ whole genome shotgun (WGS) entry which is preliminary data.</text>
</comment>
<feature type="domain" description="Purple acid phosphatase N-terminal" evidence="2">
    <location>
        <begin position="56"/>
        <end position="142"/>
    </location>
</feature>
<dbReference type="SUPFAM" id="SSF49363">
    <property type="entry name" value="Purple acid phosphatase, N-terminal domain"/>
    <property type="match status" value="1"/>
</dbReference>
<dbReference type="GO" id="GO:0003993">
    <property type="term" value="F:acid phosphatase activity"/>
    <property type="evidence" value="ECO:0007669"/>
    <property type="project" value="InterPro"/>
</dbReference>
<dbReference type="Gene3D" id="2.60.40.380">
    <property type="entry name" value="Purple acid phosphatase-like, N-terminal"/>
    <property type="match status" value="1"/>
</dbReference>
<dbReference type="EMBL" id="PCRE01000015">
    <property type="protein sequence ID" value="PIP15156.1"/>
    <property type="molecule type" value="Genomic_DNA"/>
</dbReference>
<evidence type="ECO:0000256" key="1">
    <source>
        <dbReference type="SAM" id="Phobius"/>
    </source>
</evidence>
<feature type="transmembrane region" description="Helical" evidence="1">
    <location>
        <begin position="400"/>
        <end position="420"/>
    </location>
</feature>